<evidence type="ECO:0000256" key="4">
    <source>
        <dbReference type="ARBA" id="ARBA00022679"/>
    </source>
</evidence>
<dbReference type="PIRSF" id="PIRSF036525">
    <property type="entry name" value="CobF"/>
    <property type="match status" value="1"/>
</dbReference>
<dbReference type="PANTHER" id="PTHR43467:SF1">
    <property type="entry name" value="PRECORRIN-6A SYNTHASE [DEACETYLATING]"/>
    <property type="match status" value="1"/>
</dbReference>
<evidence type="ECO:0000313" key="7">
    <source>
        <dbReference type="EMBL" id="GLL12448.1"/>
    </source>
</evidence>
<keyword evidence="3" id="KW-0489">Methyltransferase</keyword>
<dbReference type="NCBIfam" id="TIGR02434">
    <property type="entry name" value="CobF"/>
    <property type="match status" value="1"/>
</dbReference>
<dbReference type="RefSeq" id="WP_037048155.1">
    <property type="nucleotide sequence ID" value="NZ_BAAAUZ010000029.1"/>
</dbReference>
<evidence type="ECO:0000313" key="8">
    <source>
        <dbReference type="Proteomes" id="UP001143463"/>
    </source>
</evidence>
<dbReference type="GO" id="GO:0009236">
    <property type="term" value="P:cobalamin biosynthetic process"/>
    <property type="evidence" value="ECO:0007669"/>
    <property type="project" value="UniProtKB-KW"/>
</dbReference>
<name>A0A9W6NX80_9PSEU</name>
<gene>
    <name evidence="7" type="ORF">GCM10017577_35890</name>
</gene>
<dbReference type="Proteomes" id="UP001143463">
    <property type="component" value="Unassembled WGS sequence"/>
</dbReference>
<dbReference type="EMBL" id="BSFQ01000014">
    <property type="protein sequence ID" value="GLL12448.1"/>
    <property type="molecule type" value="Genomic_DNA"/>
</dbReference>
<proteinExistence type="predicted"/>
<evidence type="ECO:0000256" key="3">
    <source>
        <dbReference type="ARBA" id="ARBA00022603"/>
    </source>
</evidence>
<dbReference type="InterPro" id="IPR035996">
    <property type="entry name" value="4pyrrol_Methylase_sf"/>
</dbReference>
<keyword evidence="2" id="KW-0169">Cobalamin biosynthesis</keyword>
<dbReference type="GO" id="GO:0043819">
    <property type="term" value="F:precorrin-6A synthase (deacetylating) activity"/>
    <property type="evidence" value="ECO:0007669"/>
    <property type="project" value="InterPro"/>
</dbReference>
<evidence type="ECO:0000259" key="6">
    <source>
        <dbReference type="Pfam" id="PF00590"/>
    </source>
</evidence>
<dbReference type="PANTHER" id="PTHR43467">
    <property type="entry name" value="COBALT-PRECORRIN-2 C(20)-METHYLTRANSFERASE"/>
    <property type="match status" value="1"/>
</dbReference>
<evidence type="ECO:0000256" key="5">
    <source>
        <dbReference type="ARBA" id="ARBA00022691"/>
    </source>
</evidence>
<keyword evidence="4" id="KW-0808">Transferase</keyword>
<keyword evidence="8" id="KW-1185">Reference proteome</keyword>
<dbReference type="Pfam" id="PF00590">
    <property type="entry name" value="TP_methylase"/>
    <property type="match status" value="1"/>
</dbReference>
<organism evidence="7 8">
    <name type="scientific">Pseudonocardia halophobica</name>
    <dbReference type="NCBI Taxonomy" id="29401"/>
    <lineage>
        <taxon>Bacteria</taxon>
        <taxon>Bacillati</taxon>
        <taxon>Actinomycetota</taxon>
        <taxon>Actinomycetes</taxon>
        <taxon>Pseudonocardiales</taxon>
        <taxon>Pseudonocardiaceae</taxon>
        <taxon>Pseudonocardia</taxon>
    </lineage>
</organism>
<accession>A0A9W6NX80</accession>
<dbReference type="InterPro" id="IPR000878">
    <property type="entry name" value="4pyrrol_Mease"/>
</dbReference>
<evidence type="ECO:0000256" key="2">
    <source>
        <dbReference type="ARBA" id="ARBA00022573"/>
    </source>
</evidence>
<reference evidence="7" key="1">
    <citation type="journal article" date="2014" name="Int. J. Syst. Evol. Microbiol.">
        <title>Complete genome sequence of Corynebacterium casei LMG S-19264T (=DSM 44701T), isolated from a smear-ripened cheese.</title>
        <authorList>
            <consortium name="US DOE Joint Genome Institute (JGI-PGF)"/>
            <person name="Walter F."/>
            <person name="Albersmeier A."/>
            <person name="Kalinowski J."/>
            <person name="Ruckert C."/>
        </authorList>
    </citation>
    <scope>NUCLEOTIDE SEQUENCE</scope>
    <source>
        <strain evidence="7">VKM Ac-1069</strain>
    </source>
</reference>
<reference evidence="7" key="2">
    <citation type="submission" date="2023-01" db="EMBL/GenBank/DDBJ databases">
        <authorList>
            <person name="Sun Q."/>
            <person name="Evtushenko L."/>
        </authorList>
    </citation>
    <scope>NUCLEOTIDE SEQUENCE</scope>
    <source>
        <strain evidence="7">VKM Ac-1069</strain>
    </source>
</reference>
<evidence type="ECO:0000256" key="1">
    <source>
        <dbReference type="ARBA" id="ARBA00004953"/>
    </source>
</evidence>
<comment type="caution">
    <text evidence="7">The sequence shown here is derived from an EMBL/GenBank/DDBJ whole genome shotgun (WGS) entry which is preliminary data.</text>
</comment>
<dbReference type="InterPro" id="IPR014776">
    <property type="entry name" value="4pyrrole_Mease_sub2"/>
</dbReference>
<dbReference type="Gene3D" id="3.30.950.10">
    <property type="entry name" value="Methyltransferase, Cobalt-precorrin-4 Transmethylase, Domain 2"/>
    <property type="match status" value="1"/>
</dbReference>
<protein>
    <submittedName>
        <fullName evidence="7">Precorrin-6A synthase (Deacetylating)</fullName>
    </submittedName>
</protein>
<dbReference type="CDD" id="cd11643">
    <property type="entry name" value="Precorrin-6A-synthase"/>
    <property type="match status" value="1"/>
</dbReference>
<dbReference type="AlphaFoldDB" id="A0A9W6NX80"/>
<dbReference type="SUPFAM" id="SSF53790">
    <property type="entry name" value="Tetrapyrrole methylase"/>
    <property type="match status" value="1"/>
</dbReference>
<dbReference type="InterPro" id="IPR012797">
    <property type="entry name" value="CobF"/>
</dbReference>
<sequence>MRTVYVIGIGSGDPDHLTLQAVAALKRVDVVFVIDKGEVKEDLTALRTGILDRHLEPGSYRVVEAADPERDRRAGAGEPGRSERYTAAVVDWQDRRGSLYASMLAELADGETGAFLVWGDPSLYDGTLRLLEGVEGIEVVSYPGISSVQALAAAHRLILNRVGRPVLITTGRRIAAGLPADVDDVVVMLDGGTAFAQLPDDEVADVEVYWGAYVGSPDELLVSGPVLEVRDEIVRLRAEARERKGWIMDTYLLRRHPGDR</sequence>
<dbReference type="GO" id="GO:0032259">
    <property type="term" value="P:methylation"/>
    <property type="evidence" value="ECO:0007669"/>
    <property type="project" value="UniProtKB-KW"/>
</dbReference>
<comment type="pathway">
    <text evidence="1">Cofactor biosynthesis; adenosylcobalamin biosynthesis.</text>
</comment>
<dbReference type="Gene3D" id="3.40.1010.10">
    <property type="entry name" value="Cobalt-precorrin-4 Transmethylase, Domain 1"/>
    <property type="match status" value="1"/>
</dbReference>
<feature type="domain" description="Tetrapyrrole methylase" evidence="6">
    <location>
        <begin position="3"/>
        <end position="226"/>
    </location>
</feature>
<dbReference type="InterPro" id="IPR014777">
    <property type="entry name" value="4pyrrole_Mease_sub1"/>
</dbReference>
<keyword evidence="5" id="KW-0949">S-adenosyl-L-methionine</keyword>